<dbReference type="Proteomes" id="UP000742786">
    <property type="component" value="Unassembled WGS sequence"/>
</dbReference>
<evidence type="ECO:0000259" key="15">
    <source>
        <dbReference type="Pfam" id="PF02603"/>
    </source>
</evidence>
<feature type="binding site" evidence="14">
    <location>
        <begin position="156"/>
        <end position="163"/>
    </location>
    <ligand>
        <name>ATP</name>
        <dbReference type="ChEBI" id="CHEBI:30616"/>
    </ligand>
</feature>
<dbReference type="GO" id="GO:0000155">
    <property type="term" value="F:phosphorelay sensor kinase activity"/>
    <property type="evidence" value="ECO:0007669"/>
    <property type="project" value="InterPro"/>
</dbReference>
<keyword evidence="9 14" id="KW-0418">Kinase</keyword>
<dbReference type="Gene3D" id="3.40.50.300">
    <property type="entry name" value="P-loop containing nucleotide triphosphate hydrolases"/>
    <property type="match status" value="1"/>
</dbReference>
<evidence type="ECO:0000256" key="8">
    <source>
        <dbReference type="ARBA" id="ARBA00022741"/>
    </source>
</evidence>
<evidence type="ECO:0000256" key="11">
    <source>
        <dbReference type="ARBA" id="ARBA00022842"/>
    </source>
</evidence>
<dbReference type="CDD" id="cd01918">
    <property type="entry name" value="HprK_C"/>
    <property type="match status" value="1"/>
</dbReference>
<sequence length="317" mass="34435">MRRQLTIAELFDERRDKLALTHICGDLNRSITLGHESSSPADIVGHLNLIHPDRLQVIGAPEWAWAEKHPTERLRRPIEGIIAANSPGIIVADGSPLPESLIATCKAGNMPLFSTPVQSAVVIDSLRSYLSRKFAETVTLHGVFMDVLGIGVLVTGDSGVGKSELGLELISRGHGLVADDVVEVSCISPDALEGRCPELLRNFIEVRGLGLLNVRTVFGETACRRKMRLRLITHLQRPLAGVPQSARLPLDAQEEMILGVPIRKVTIPVAAGRNLAVLVETAVRSTILKLRGIDCMQEFLDRQQEALNADPGELSGT</sequence>
<evidence type="ECO:0000256" key="7">
    <source>
        <dbReference type="ARBA" id="ARBA00022723"/>
    </source>
</evidence>
<keyword evidence="8 14" id="KW-0547">Nucleotide-binding</keyword>
<evidence type="ECO:0000313" key="17">
    <source>
        <dbReference type="EMBL" id="CAG4884387.1"/>
    </source>
</evidence>
<keyword evidence="7 14" id="KW-0479">Metal-binding</keyword>
<feature type="region of interest" description="Important for the catalytic mechanism of both phosphorylation and dephosphorylation" evidence="14">
    <location>
        <begin position="204"/>
        <end position="213"/>
    </location>
</feature>
<gene>
    <name evidence="14 17" type="primary">hprK</name>
    <name evidence="17" type="ORF">GTOL_12270</name>
</gene>
<evidence type="ECO:0000256" key="3">
    <source>
        <dbReference type="ARBA" id="ARBA00006883"/>
    </source>
</evidence>
<feature type="domain" description="HPr kinase/phosphorylase C-terminal" evidence="16">
    <location>
        <begin position="133"/>
        <end position="302"/>
    </location>
</feature>
<dbReference type="PANTHER" id="PTHR30305:SF1">
    <property type="entry name" value="HPR KINASE_PHOSPHORYLASE"/>
    <property type="match status" value="1"/>
</dbReference>
<dbReference type="InterPro" id="IPR011126">
    <property type="entry name" value="Hpr_kin/Pase_Hpr_N"/>
</dbReference>
<dbReference type="GO" id="GO:0004674">
    <property type="term" value="F:protein serine/threonine kinase activity"/>
    <property type="evidence" value="ECO:0007669"/>
    <property type="project" value="UniProtKB-KW"/>
</dbReference>
<evidence type="ECO:0000256" key="2">
    <source>
        <dbReference type="ARBA" id="ARBA00001946"/>
    </source>
</evidence>
<feature type="active site" evidence="14">
    <location>
        <position position="162"/>
    </location>
</feature>
<comment type="domain">
    <text evidence="14">The Walker A ATP-binding motif also binds Pi and PPi.</text>
</comment>
<proteinExistence type="inferred from homology"/>
<comment type="catalytic activity">
    <reaction evidence="13 14">
        <text>[HPr protein]-O-phospho-L-serine + phosphate + H(+) = [HPr protein]-L-serine + diphosphate</text>
        <dbReference type="Rhea" id="RHEA:46604"/>
        <dbReference type="Rhea" id="RHEA-COMP:11602"/>
        <dbReference type="Rhea" id="RHEA-COMP:11603"/>
        <dbReference type="ChEBI" id="CHEBI:15378"/>
        <dbReference type="ChEBI" id="CHEBI:29999"/>
        <dbReference type="ChEBI" id="CHEBI:33019"/>
        <dbReference type="ChEBI" id="CHEBI:43474"/>
        <dbReference type="ChEBI" id="CHEBI:83421"/>
    </reaction>
</comment>
<comment type="function">
    <text evidence="14">Catalyzes the ATP- as well as the pyrophosphate-dependent phosphorylation of a specific serine residue in HPr, a phosphocarrier protein of the phosphoenolpyruvate-dependent sugar phosphotransferase system (PTS). HprK/P also catalyzes the pyrophosphate-producing, inorganic phosphate-dependent dephosphorylation (phosphorolysis) of seryl-phosphorylated HPr (P-Ser-HPr).</text>
</comment>
<evidence type="ECO:0000256" key="14">
    <source>
        <dbReference type="HAMAP-Rule" id="MF_01249"/>
    </source>
</evidence>
<dbReference type="InterPro" id="IPR011104">
    <property type="entry name" value="Hpr_kin/Pase_C"/>
</dbReference>
<feature type="active site" evidence="14">
    <location>
        <position position="141"/>
    </location>
</feature>
<evidence type="ECO:0000256" key="12">
    <source>
        <dbReference type="ARBA" id="ARBA00023268"/>
    </source>
</evidence>
<dbReference type="EC" id="2.7.11.-" evidence="14"/>
<dbReference type="SUPFAM" id="SSF53795">
    <property type="entry name" value="PEP carboxykinase-like"/>
    <property type="match status" value="1"/>
</dbReference>
<keyword evidence="12 14" id="KW-0511">Multifunctional enzyme</keyword>
<evidence type="ECO:0000256" key="6">
    <source>
        <dbReference type="ARBA" id="ARBA00022679"/>
    </source>
</evidence>
<name>A0A916J5M0_9PROT</name>
<comment type="similarity">
    <text evidence="3 14">Belongs to the HPrK/P family.</text>
</comment>
<dbReference type="SUPFAM" id="SSF75138">
    <property type="entry name" value="HprK N-terminal domain-like"/>
    <property type="match status" value="1"/>
</dbReference>
<dbReference type="Gene3D" id="3.40.1390.20">
    <property type="entry name" value="HprK N-terminal domain-like"/>
    <property type="match status" value="1"/>
</dbReference>
<accession>A0A916J5M0</accession>
<dbReference type="AlphaFoldDB" id="A0A916J5M0"/>
<feature type="binding site" evidence="14">
    <location>
        <position position="205"/>
    </location>
    <ligand>
        <name>Mg(2+)</name>
        <dbReference type="ChEBI" id="CHEBI:18420"/>
    </ligand>
</feature>
<feature type="active site" description="Proton acceptor; for phosphorylation activity. Proton donor; for dephosphorylation activity" evidence="14">
    <location>
        <position position="180"/>
    </location>
</feature>
<dbReference type="EMBL" id="CAJQUM010000001">
    <property type="protein sequence ID" value="CAG4884387.1"/>
    <property type="molecule type" value="Genomic_DNA"/>
</dbReference>
<evidence type="ECO:0000256" key="9">
    <source>
        <dbReference type="ARBA" id="ARBA00022777"/>
    </source>
</evidence>
<evidence type="ECO:0000256" key="5">
    <source>
        <dbReference type="ARBA" id="ARBA00022527"/>
    </source>
</evidence>
<feature type="domain" description="HPr(Ser) kinase/phosphorylase N-terminal" evidence="15">
    <location>
        <begin position="6"/>
        <end position="130"/>
    </location>
</feature>
<comment type="catalytic activity">
    <reaction evidence="1 14">
        <text>[HPr protein]-L-serine + ATP = [HPr protein]-O-phospho-L-serine + ADP + H(+)</text>
        <dbReference type="Rhea" id="RHEA:46600"/>
        <dbReference type="Rhea" id="RHEA-COMP:11602"/>
        <dbReference type="Rhea" id="RHEA-COMP:11603"/>
        <dbReference type="ChEBI" id="CHEBI:15378"/>
        <dbReference type="ChEBI" id="CHEBI:29999"/>
        <dbReference type="ChEBI" id="CHEBI:30616"/>
        <dbReference type="ChEBI" id="CHEBI:83421"/>
        <dbReference type="ChEBI" id="CHEBI:456216"/>
    </reaction>
</comment>
<dbReference type="NCBIfam" id="TIGR00679">
    <property type="entry name" value="hpr-ser"/>
    <property type="match status" value="1"/>
</dbReference>
<dbReference type="InterPro" id="IPR003755">
    <property type="entry name" value="HPr(Ser)_kin/Pase"/>
</dbReference>
<dbReference type="GO" id="GO:0005524">
    <property type="term" value="F:ATP binding"/>
    <property type="evidence" value="ECO:0007669"/>
    <property type="project" value="UniProtKB-UniRule"/>
</dbReference>
<feature type="region of interest" description="Important for the catalytic mechanism of dephosphorylation" evidence="14">
    <location>
        <begin position="268"/>
        <end position="273"/>
    </location>
</feature>
<dbReference type="Pfam" id="PF02603">
    <property type="entry name" value="Hpr_kinase_N"/>
    <property type="match status" value="1"/>
</dbReference>
<feature type="binding site" evidence="14">
    <location>
        <position position="163"/>
    </location>
    <ligand>
        <name>Mg(2+)</name>
        <dbReference type="ChEBI" id="CHEBI:18420"/>
    </ligand>
</feature>
<dbReference type="EC" id="2.7.4.-" evidence="14"/>
<evidence type="ECO:0000256" key="10">
    <source>
        <dbReference type="ARBA" id="ARBA00022840"/>
    </source>
</evidence>
<dbReference type="Pfam" id="PF07475">
    <property type="entry name" value="Hpr_kinase_C"/>
    <property type="match status" value="1"/>
</dbReference>
<evidence type="ECO:0000313" key="18">
    <source>
        <dbReference type="Proteomes" id="UP000742786"/>
    </source>
</evidence>
<evidence type="ECO:0000256" key="13">
    <source>
        <dbReference type="ARBA" id="ARBA00047657"/>
    </source>
</evidence>
<comment type="cofactor">
    <cofactor evidence="2 14">
        <name>Mg(2+)</name>
        <dbReference type="ChEBI" id="CHEBI:18420"/>
    </cofactor>
</comment>
<dbReference type="RefSeq" id="WP_220636246.1">
    <property type="nucleotide sequence ID" value="NZ_CAJQUM010000001.1"/>
</dbReference>
<evidence type="ECO:0000259" key="16">
    <source>
        <dbReference type="Pfam" id="PF07475"/>
    </source>
</evidence>
<keyword evidence="6 14" id="KW-0808">Transferase</keyword>
<evidence type="ECO:0000256" key="1">
    <source>
        <dbReference type="ARBA" id="ARBA00001120"/>
    </source>
</evidence>
<dbReference type="FunFam" id="3.40.50.300:FF:000174">
    <property type="entry name" value="HPr kinase/phosphorylase"/>
    <property type="match status" value="1"/>
</dbReference>
<dbReference type="InterPro" id="IPR028979">
    <property type="entry name" value="Ser_kin/Pase_Hpr-like_N_sf"/>
</dbReference>
<dbReference type="PANTHER" id="PTHR30305">
    <property type="entry name" value="PROTEIN YJDM-RELATED"/>
    <property type="match status" value="1"/>
</dbReference>
<comment type="subunit">
    <text evidence="4 14">Homohexamer.</text>
</comment>
<protein>
    <recommendedName>
        <fullName evidence="14">HPr kinase/phosphorylase</fullName>
        <shortName evidence="14">HPrK/P</shortName>
        <ecNumber evidence="14">2.7.11.-</ecNumber>
        <ecNumber evidence="14">2.7.4.-</ecNumber>
    </recommendedName>
    <alternativeName>
        <fullName evidence="14">HPr(Ser) kinase/phosphorylase</fullName>
    </alternativeName>
</protein>
<organism evidence="17 18">
    <name type="scientific">Georgfuchsia toluolica</name>
    <dbReference type="NCBI Taxonomy" id="424218"/>
    <lineage>
        <taxon>Bacteria</taxon>
        <taxon>Pseudomonadati</taxon>
        <taxon>Pseudomonadota</taxon>
        <taxon>Betaproteobacteria</taxon>
        <taxon>Nitrosomonadales</taxon>
        <taxon>Sterolibacteriaceae</taxon>
        <taxon>Georgfuchsia</taxon>
    </lineage>
</organism>
<feature type="active site" evidence="14">
    <location>
        <position position="247"/>
    </location>
</feature>
<comment type="miscellaneous">
    <text evidence="14">Both phosphorylation and phosphorolysis are carried out by the same active site and suggest a common mechanism for both reactions.</text>
</comment>
<dbReference type="GO" id="GO:0006109">
    <property type="term" value="P:regulation of carbohydrate metabolic process"/>
    <property type="evidence" value="ECO:0007669"/>
    <property type="project" value="UniProtKB-UniRule"/>
</dbReference>
<dbReference type="HAMAP" id="MF_01249">
    <property type="entry name" value="HPr_kinase"/>
    <property type="match status" value="1"/>
</dbReference>
<comment type="caution">
    <text evidence="17">The sequence shown here is derived from an EMBL/GenBank/DDBJ whole genome shotgun (WGS) entry which is preliminary data.</text>
</comment>
<keyword evidence="18" id="KW-1185">Reference proteome</keyword>
<dbReference type="GO" id="GO:0004712">
    <property type="term" value="F:protein serine/threonine/tyrosine kinase activity"/>
    <property type="evidence" value="ECO:0007669"/>
    <property type="project" value="UniProtKB-UniRule"/>
</dbReference>
<keyword evidence="11 14" id="KW-0460">Magnesium</keyword>
<dbReference type="InterPro" id="IPR027417">
    <property type="entry name" value="P-loop_NTPase"/>
</dbReference>
<dbReference type="GO" id="GO:0000287">
    <property type="term" value="F:magnesium ion binding"/>
    <property type="evidence" value="ECO:0007669"/>
    <property type="project" value="UniProtKB-UniRule"/>
</dbReference>
<keyword evidence="5 14" id="KW-0723">Serine/threonine-protein kinase</keyword>
<evidence type="ECO:0000256" key="4">
    <source>
        <dbReference type="ARBA" id="ARBA00011643"/>
    </source>
</evidence>
<reference evidence="17" key="1">
    <citation type="submission" date="2021-04" db="EMBL/GenBank/DDBJ databases">
        <authorList>
            <person name="Hornung B."/>
        </authorList>
    </citation>
    <scope>NUCLEOTIDE SEQUENCE</scope>
    <source>
        <strain evidence="17">G5G6</strain>
    </source>
</reference>
<keyword evidence="10 14" id="KW-0067">ATP-binding</keyword>